<dbReference type="PANTHER" id="PTHR43042">
    <property type="entry name" value="SAM-DEPENDENT METHYLTRANSFERASE"/>
    <property type="match status" value="1"/>
</dbReference>
<evidence type="ECO:0000313" key="5">
    <source>
        <dbReference type="EMBL" id="TWT78049.1"/>
    </source>
</evidence>
<sequence>MKHPWPDYELIDFGDGRKLERFGQVVVDRPAPAAEGGRKSDPAAWTQAVGVYTGARVGDGKWKFAAGGPPSDATVHAPLADGCAFQMQLEYTPAGQVGLFPEQFENWRWIADWVGRGEQLRVLNLFGYAGGSTLAAAAAGAAVTHVDASKPSVALARKNAEASGLADAPIRWIVEDAVRYCQREVKRGNRYDAVVLDPPSFGHGPKGEQWKLTRDLPGLLGVIAELVEGRPKFLLATCHTPGIGPAEIGGYLADGVFGTCAQPASTGEHFLVARDGRPLESGVYARWPR</sequence>
<proteinExistence type="predicted"/>
<dbReference type="InterPro" id="IPR019614">
    <property type="entry name" value="SAM-dep_methyl-trfase"/>
</dbReference>
<evidence type="ECO:0000259" key="4">
    <source>
        <dbReference type="Pfam" id="PF10672"/>
    </source>
</evidence>
<evidence type="ECO:0000256" key="1">
    <source>
        <dbReference type="ARBA" id="ARBA00022603"/>
    </source>
</evidence>
<evidence type="ECO:0000256" key="2">
    <source>
        <dbReference type="ARBA" id="ARBA00022679"/>
    </source>
</evidence>
<gene>
    <name evidence="5" type="primary">rlmK_1</name>
    <name evidence="5" type="ORF">Pla123a_08380</name>
</gene>
<dbReference type="PANTHER" id="PTHR43042:SF2">
    <property type="entry name" value="SAM-DEPENDENT METHYLTRANSFERASE"/>
    <property type="match status" value="1"/>
</dbReference>
<evidence type="ECO:0000256" key="3">
    <source>
        <dbReference type="ARBA" id="ARBA00022691"/>
    </source>
</evidence>
<dbReference type="AlphaFoldDB" id="A0A5C5YSW1"/>
<dbReference type="GO" id="GO:0032259">
    <property type="term" value="P:methylation"/>
    <property type="evidence" value="ECO:0007669"/>
    <property type="project" value="UniProtKB-KW"/>
</dbReference>
<dbReference type="Pfam" id="PF10672">
    <property type="entry name" value="Methyltrans_SAM"/>
    <property type="match status" value="1"/>
</dbReference>
<dbReference type="OrthoDB" id="9805492at2"/>
<dbReference type="EMBL" id="SJPO01000002">
    <property type="protein sequence ID" value="TWT78049.1"/>
    <property type="molecule type" value="Genomic_DNA"/>
</dbReference>
<feature type="domain" description="S-adenosylmethionine-dependent methyltransferase" evidence="4">
    <location>
        <begin position="88"/>
        <end position="246"/>
    </location>
</feature>
<dbReference type="Gene3D" id="3.40.50.150">
    <property type="entry name" value="Vaccinia Virus protein VP39"/>
    <property type="match status" value="1"/>
</dbReference>
<name>A0A5C5YSW1_9BACT</name>
<dbReference type="InterPro" id="IPR029063">
    <property type="entry name" value="SAM-dependent_MTases_sf"/>
</dbReference>
<dbReference type="EC" id="2.1.1.264" evidence="5"/>
<evidence type="ECO:0000313" key="6">
    <source>
        <dbReference type="Proteomes" id="UP000318478"/>
    </source>
</evidence>
<keyword evidence="2 5" id="KW-0808">Transferase</keyword>
<comment type="caution">
    <text evidence="5">The sequence shown here is derived from an EMBL/GenBank/DDBJ whole genome shotgun (WGS) entry which is preliminary data.</text>
</comment>
<keyword evidence="3" id="KW-0949">S-adenosyl-L-methionine</keyword>
<dbReference type="InterPro" id="IPR013780">
    <property type="entry name" value="Glyco_hydro_b"/>
</dbReference>
<dbReference type="SUPFAM" id="SSF53335">
    <property type="entry name" value="S-adenosyl-L-methionine-dependent methyltransferases"/>
    <property type="match status" value="1"/>
</dbReference>
<accession>A0A5C5YSW1</accession>
<dbReference type="Proteomes" id="UP000318478">
    <property type="component" value="Unassembled WGS sequence"/>
</dbReference>
<keyword evidence="6" id="KW-1185">Reference proteome</keyword>
<reference evidence="5 6" key="1">
    <citation type="submission" date="2019-02" db="EMBL/GenBank/DDBJ databases">
        <title>Deep-cultivation of Planctomycetes and their phenomic and genomic characterization uncovers novel biology.</title>
        <authorList>
            <person name="Wiegand S."/>
            <person name="Jogler M."/>
            <person name="Boedeker C."/>
            <person name="Pinto D."/>
            <person name="Vollmers J."/>
            <person name="Rivas-Marin E."/>
            <person name="Kohn T."/>
            <person name="Peeters S.H."/>
            <person name="Heuer A."/>
            <person name="Rast P."/>
            <person name="Oberbeckmann S."/>
            <person name="Bunk B."/>
            <person name="Jeske O."/>
            <person name="Meyerdierks A."/>
            <person name="Storesund J.E."/>
            <person name="Kallscheuer N."/>
            <person name="Luecker S."/>
            <person name="Lage O.M."/>
            <person name="Pohl T."/>
            <person name="Merkel B.J."/>
            <person name="Hornburger P."/>
            <person name="Mueller R.-W."/>
            <person name="Bruemmer F."/>
            <person name="Labrenz M."/>
            <person name="Spormann A.M."/>
            <person name="Op Den Camp H."/>
            <person name="Overmann J."/>
            <person name="Amann R."/>
            <person name="Jetten M.S.M."/>
            <person name="Mascher T."/>
            <person name="Medema M.H."/>
            <person name="Devos D.P."/>
            <person name="Kaster A.-K."/>
            <person name="Ovreas L."/>
            <person name="Rohde M."/>
            <person name="Galperin M.Y."/>
            <person name="Jogler C."/>
        </authorList>
    </citation>
    <scope>NUCLEOTIDE SEQUENCE [LARGE SCALE GENOMIC DNA]</scope>
    <source>
        <strain evidence="5 6">Pla123a</strain>
    </source>
</reference>
<protein>
    <submittedName>
        <fullName evidence="5">Ribosomal RNA large subunit methyltransferase K</fullName>
        <ecNumber evidence="5">2.1.1.264</ecNumber>
    </submittedName>
</protein>
<organism evidence="5 6">
    <name type="scientific">Posidoniimonas polymericola</name>
    <dbReference type="NCBI Taxonomy" id="2528002"/>
    <lineage>
        <taxon>Bacteria</taxon>
        <taxon>Pseudomonadati</taxon>
        <taxon>Planctomycetota</taxon>
        <taxon>Planctomycetia</taxon>
        <taxon>Pirellulales</taxon>
        <taxon>Lacipirellulaceae</taxon>
        <taxon>Posidoniimonas</taxon>
    </lineage>
</organism>
<dbReference type="RefSeq" id="WP_146584289.1">
    <property type="nucleotide sequence ID" value="NZ_SJPO01000002.1"/>
</dbReference>
<dbReference type="Gene3D" id="2.60.40.1180">
    <property type="entry name" value="Golgi alpha-mannosidase II"/>
    <property type="match status" value="1"/>
</dbReference>
<dbReference type="GO" id="GO:0008168">
    <property type="term" value="F:methyltransferase activity"/>
    <property type="evidence" value="ECO:0007669"/>
    <property type="project" value="UniProtKB-KW"/>
</dbReference>
<keyword evidence="1 5" id="KW-0489">Methyltransferase</keyword>